<dbReference type="GO" id="GO:0005524">
    <property type="term" value="F:ATP binding"/>
    <property type="evidence" value="ECO:0007669"/>
    <property type="project" value="UniProtKB-KW"/>
</dbReference>
<evidence type="ECO:0000259" key="4">
    <source>
        <dbReference type="Pfam" id="PF00501"/>
    </source>
</evidence>
<reference evidence="5 6" key="1">
    <citation type="journal article" date="2011" name="Stand. Genomic Sci.">
        <title>Complete genome sequence of Haliscomenobacter hydrossis type strain (O).</title>
        <authorList>
            <consortium name="US DOE Joint Genome Institute (JGI-PGF)"/>
            <person name="Daligault H."/>
            <person name="Lapidus A."/>
            <person name="Zeytun A."/>
            <person name="Nolan M."/>
            <person name="Lucas S."/>
            <person name="Del Rio T.G."/>
            <person name="Tice H."/>
            <person name="Cheng J.F."/>
            <person name="Tapia R."/>
            <person name="Han C."/>
            <person name="Goodwin L."/>
            <person name="Pitluck S."/>
            <person name="Liolios K."/>
            <person name="Pagani I."/>
            <person name="Ivanova N."/>
            <person name="Huntemann M."/>
            <person name="Mavromatis K."/>
            <person name="Mikhailova N."/>
            <person name="Pati A."/>
            <person name="Chen A."/>
            <person name="Palaniappan K."/>
            <person name="Land M."/>
            <person name="Hauser L."/>
            <person name="Brambilla E.M."/>
            <person name="Rohde M."/>
            <person name="Verbarg S."/>
            <person name="Goker M."/>
            <person name="Bristow J."/>
            <person name="Eisen J.A."/>
            <person name="Markowitz V."/>
            <person name="Hugenholtz P."/>
            <person name="Kyrpides N.C."/>
            <person name="Klenk H.P."/>
            <person name="Woyke T."/>
        </authorList>
    </citation>
    <scope>NUCLEOTIDE SEQUENCE [LARGE SCALE GENOMIC DNA]</scope>
    <source>
        <strain evidence="6">ATCC 27775 / DSM 1100 / LMG 10767 / O</strain>
    </source>
</reference>
<proteinExistence type="predicted"/>
<dbReference type="Gene3D" id="3.40.50.12780">
    <property type="entry name" value="N-terminal domain of ligase-like"/>
    <property type="match status" value="1"/>
</dbReference>
<evidence type="ECO:0000313" key="5">
    <source>
        <dbReference type="EMBL" id="AEE53161.1"/>
    </source>
</evidence>
<dbReference type="InterPro" id="IPR045851">
    <property type="entry name" value="AMP-bd_C_sf"/>
</dbReference>
<organism evidence="5 6">
    <name type="scientific">Haliscomenobacter hydrossis (strain ATCC 27775 / DSM 1100 / LMG 10767 / O)</name>
    <dbReference type="NCBI Taxonomy" id="760192"/>
    <lineage>
        <taxon>Bacteria</taxon>
        <taxon>Pseudomonadati</taxon>
        <taxon>Bacteroidota</taxon>
        <taxon>Saprospiria</taxon>
        <taxon>Saprospirales</taxon>
        <taxon>Haliscomenobacteraceae</taxon>
        <taxon>Haliscomenobacter</taxon>
    </lineage>
</organism>
<keyword evidence="5" id="KW-0436">Ligase</keyword>
<dbReference type="STRING" id="760192.Halhy_5336"/>
<protein>
    <submittedName>
        <fullName evidence="5">Long-chain-fatty-acid--CoA ligase</fullName>
        <ecNumber evidence="5">6.2.1.3</ecNumber>
    </submittedName>
</protein>
<dbReference type="Pfam" id="PF00501">
    <property type="entry name" value="AMP-binding"/>
    <property type="match status" value="1"/>
</dbReference>
<dbReference type="EMBL" id="CP002691">
    <property type="protein sequence ID" value="AEE53161.1"/>
    <property type="molecule type" value="Genomic_DNA"/>
</dbReference>
<dbReference type="RefSeq" id="WP_013767695.1">
    <property type="nucleotide sequence ID" value="NC_015510.1"/>
</dbReference>
<dbReference type="Pfam" id="PF23562">
    <property type="entry name" value="AMP-binding_C_3"/>
    <property type="match status" value="1"/>
</dbReference>
<keyword evidence="1" id="KW-0547">Nucleotide-binding</keyword>
<evidence type="ECO:0000256" key="2">
    <source>
        <dbReference type="ARBA" id="ARBA00022840"/>
    </source>
</evidence>
<dbReference type="GO" id="GO:0016020">
    <property type="term" value="C:membrane"/>
    <property type="evidence" value="ECO:0007669"/>
    <property type="project" value="TreeGrafter"/>
</dbReference>
<dbReference type="Gene3D" id="3.30.300.30">
    <property type="match status" value="1"/>
</dbReference>
<dbReference type="HOGENOM" id="CLU_000022_45_5_10"/>
<sequence length="546" mass="60990">MTILDYFLKWEKEKPEDIFLKQPRGSNWVNFTWRQVGEEARKILGALQQEGFVRGDRIALLSSNCAQWIICDLALMMGGYISVPLYANVSASAMQKILEGSGARFLFIGKLLPKDWHNLQPAIPESVQTATLEGYDKEGIKPWSAFLRSSIAPTLVKPNAEDVFTIIYTSGTTGDPKGVVHTFGSVMNAVLVASDAFMLNRSGNRFISYLPLSHAAERGLIESGGIYCGGTIAFVESIDSFATTLQAIEPTHFFGVPRIWEKFQAKILEKLPQGKLSLLLNIPFVAGMIRSKIKKSLGLHKADLLVTGAAPIASELMLWFQKLGIFICEAYGLSEDFSVLSIHPKDDIRMGTVGKLFPKQEVYIDPETHEIRQKCGWLMQGYYNNPELSAKTIVNGFLYTGDMGQLSADGFLTITGRVKDIFKTTKGEYISPSALEMKFTGLNSVDQACVMGAQYPQPFVLIVLSETGKAMHKTEVETQLQAVLDTVNREVMEYQKLKKAIIVKEEWTNDNDLLTPTLKMKRNVLSQKYESALKPVYEKKEMVSWE</sequence>
<evidence type="ECO:0000313" key="6">
    <source>
        <dbReference type="Proteomes" id="UP000008461"/>
    </source>
</evidence>
<dbReference type="SUPFAM" id="SSF56801">
    <property type="entry name" value="Acetyl-CoA synthetase-like"/>
    <property type="match status" value="1"/>
</dbReference>
<dbReference type="Proteomes" id="UP000008461">
    <property type="component" value="Chromosome"/>
</dbReference>
<keyword evidence="2" id="KW-0067">ATP-binding</keyword>
<evidence type="ECO:0000256" key="1">
    <source>
        <dbReference type="ARBA" id="ARBA00022741"/>
    </source>
</evidence>
<gene>
    <name evidence="5" type="ordered locus">Halhy_5336</name>
</gene>
<dbReference type="GO" id="GO:0004467">
    <property type="term" value="F:long-chain fatty acid-CoA ligase activity"/>
    <property type="evidence" value="ECO:0007669"/>
    <property type="project" value="UniProtKB-EC"/>
</dbReference>
<reference key="2">
    <citation type="submission" date="2011-04" db="EMBL/GenBank/DDBJ databases">
        <title>Complete sequence of chromosome of Haliscomenobacter hydrossis DSM 1100.</title>
        <authorList>
            <consortium name="US DOE Joint Genome Institute (JGI-PGF)"/>
            <person name="Lucas S."/>
            <person name="Han J."/>
            <person name="Lapidus A."/>
            <person name="Bruce D."/>
            <person name="Goodwin L."/>
            <person name="Pitluck S."/>
            <person name="Peters L."/>
            <person name="Kyrpides N."/>
            <person name="Mavromatis K."/>
            <person name="Ivanova N."/>
            <person name="Ovchinnikova G."/>
            <person name="Pagani I."/>
            <person name="Daligault H."/>
            <person name="Detter J.C."/>
            <person name="Han C."/>
            <person name="Land M."/>
            <person name="Hauser L."/>
            <person name="Markowitz V."/>
            <person name="Cheng J.-F."/>
            <person name="Hugenholtz P."/>
            <person name="Woyke T."/>
            <person name="Wu D."/>
            <person name="Verbarg S."/>
            <person name="Frueling A."/>
            <person name="Brambilla E."/>
            <person name="Klenk H.-P."/>
            <person name="Eisen J.A."/>
        </authorList>
    </citation>
    <scope>NUCLEOTIDE SEQUENCE</scope>
    <source>
        <strain>DSM 1100</strain>
    </source>
</reference>
<feature type="domain" description="AMP-dependent synthetase/ligase" evidence="4">
    <location>
        <begin position="10"/>
        <end position="370"/>
    </location>
</feature>
<dbReference type="InterPro" id="IPR000873">
    <property type="entry name" value="AMP-dep_synth/lig_dom"/>
</dbReference>
<comment type="catalytic activity">
    <reaction evidence="3">
        <text>a long-chain fatty acid + ATP + CoA = a long-chain fatty acyl-CoA + AMP + diphosphate</text>
        <dbReference type="Rhea" id="RHEA:15421"/>
        <dbReference type="ChEBI" id="CHEBI:30616"/>
        <dbReference type="ChEBI" id="CHEBI:33019"/>
        <dbReference type="ChEBI" id="CHEBI:57287"/>
        <dbReference type="ChEBI" id="CHEBI:57560"/>
        <dbReference type="ChEBI" id="CHEBI:83139"/>
        <dbReference type="ChEBI" id="CHEBI:456215"/>
        <dbReference type="EC" id="6.2.1.3"/>
    </reaction>
    <physiologicalReaction direction="left-to-right" evidence="3">
        <dbReference type="Rhea" id="RHEA:15422"/>
    </physiologicalReaction>
</comment>
<dbReference type="AlphaFoldDB" id="F4L7D4"/>
<name>F4L7D4_HALH1</name>
<keyword evidence="6" id="KW-1185">Reference proteome</keyword>
<dbReference type="PANTHER" id="PTHR43272">
    <property type="entry name" value="LONG-CHAIN-FATTY-ACID--COA LIGASE"/>
    <property type="match status" value="1"/>
</dbReference>
<dbReference type="PANTHER" id="PTHR43272:SF33">
    <property type="entry name" value="AMP-BINDING DOMAIN-CONTAINING PROTEIN-RELATED"/>
    <property type="match status" value="1"/>
</dbReference>
<evidence type="ECO:0000256" key="3">
    <source>
        <dbReference type="ARBA" id="ARBA00024484"/>
    </source>
</evidence>
<dbReference type="InterPro" id="IPR042099">
    <property type="entry name" value="ANL_N_sf"/>
</dbReference>
<accession>F4L7D4</accession>
<dbReference type="EC" id="6.2.1.3" evidence="5"/>
<dbReference type="KEGG" id="hhy:Halhy_5336"/>
<dbReference type="eggNOG" id="COG1022">
    <property type="taxonomic scope" value="Bacteria"/>
</dbReference>
<dbReference type="InterPro" id="IPR020845">
    <property type="entry name" value="AMP-binding_CS"/>
</dbReference>
<dbReference type="PROSITE" id="PS00455">
    <property type="entry name" value="AMP_BINDING"/>
    <property type="match status" value="1"/>
</dbReference>